<feature type="transmembrane region" description="Helical" evidence="1">
    <location>
        <begin position="17"/>
        <end position="38"/>
    </location>
</feature>
<name>A0A6N2VPH2_9FIRM</name>
<protein>
    <submittedName>
        <fullName evidence="2">Uncharacterized protein</fullName>
    </submittedName>
</protein>
<organism evidence="2">
    <name type="scientific">[Clostridium] nexile</name>
    <dbReference type="NCBI Taxonomy" id="29361"/>
    <lineage>
        <taxon>Bacteria</taxon>
        <taxon>Bacillati</taxon>
        <taxon>Bacillota</taxon>
        <taxon>Clostridia</taxon>
        <taxon>Lachnospirales</taxon>
        <taxon>Lachnospiraceae</taxon>
        <taxon>Tyzzerella</taxon>
    </lineage>
</organism>
<reference evidence="2" key="1">
    <citation type="submission" date="2019-11" db="EMBL/GenBank/DDBJ databases">
        <authorList>
            <person name="Feng L."/>
        </authorList>
    </citation>
    <scope>NUCLEOTIDE SEQUENCE</scope>
    <source>
        <strain evidence="2">CnexileLFYP112</strain>
    </source>
</reference>
<keyword evidence="1" id="KW-0472">Membrane</keyword>
<evidence type="ECO:0000256" key="1">
    <source>
        <dbReference type="SAM" id="Phobius"/>
    </source>
</evidence>
<dbReference type="AlphaFoldDB" id="A0A6N2VPH2"/>
<dbReference type="EMBL" id="CACRTG010000028">
    <property type="protein sequence ID" value="VYT32359.1"/>
    <property type="molecule type" value="Genomic_DNA"/>
</dbReference>
<evidence type="ECO:0000313" key="2">
    <source>
        <dbReference type="EMBL" id="VYT32359.1"/>
    </source>
</evidence>
<gene>
    <name evidence="2" type="ORF">CNLFYP112_02884</name>
</gene>
<accession>A0A6N2VPH2</accession>
<keyword evidence="1" id="KW-0812">Transmembrane</keyword>
<proteinExistence type="predicted"/>
<keyword evidence="1" id="KW-1133">Transmembrane helix</keyword>
<sequence>MAGRKGYLDINRKKHGILWWICIGWWERPIASVLWLLLADICRFKGVKYHYYK</sequence>